<name>A0A2N3NGS6_9PEZI</name>
<organism evidence="2 3">
    <name type="scientific">Lomentospora prolificans</name>
    <dbReference type="NCBI Taxonomy" id="41688"/>
    <lineage>
        <taxon>Eukaryota</taxon>
        <taxon>Fungi</taxon>
        <taxon>Dikarya</taxon>
        <taxon>Ascomycota</taxon>
        <taxon>Pezizomycotina</taxon>
        <taxon>Sordariomycetes</taxon>
        <taxon>Hypocreomycetidae</taxon>
        <taxon>Microascales</taxon>
        <taxon>Microascaceae</taxon>
        <taxon>Lomentospora</taxon>
    </lineage>
</organism>
<dbReference type="Pfam" id="PF15916">
    <property type="entry name" value="DUF4743"/>
    <property type="match status" value="1"/>
</dbReference>
<dbReference type="PROSITE" id="PS51462">
    <property type="entry name" value="NUDIX"/>
    <property type="match status" value="1"/>
</dbReference>
<dbReference type="FunFam" id="3.90.79.10:FF:000019">
    <property type="entry name" value="Thiamin pyrophosphokinase, putative"/>
    <property type="match status" value="1"/>
</dbReference>
<dbReference type="VEuPathDB" id="FungiDB:jhhlp_003366"/>
<evidence type="ECO:0000259" key="1">
    <source>
        <dbReference type="PROSITE" id="PS51462"/>
    </source>
</evidence>
<accession>A0A2N3NGS6</accession>
<dbReference type="PANTHER" id="PTHR13622">
    <property type="entry name" value="THIAMIN PYROPHOSPHOKINASE"/>
    <property type="match status" value="1"/>
</dbReference>
<dbReference type="FunCoup" id="A0A2N3NGS6">
    <property type="interactions" value="70"/>
</dbReference>
<protein>
    <recommendedName>
        <fullName evidence="1">Nudix hydrolase domain-containing protein</fullName>
    </recommendedName>
</protein>
<dbReference type="OrthoDB" id="10261522at2759"/>
<dbReference type="Pfam" id="PF00293">
    <property type="entry name" value="NUDIX"/>
    <property type="match status" value="1"/>
</dbReference>
<gene>
    <name evidence="2" type="ORF">jhhlp_003366</name>
</gene>
<dbReference type="AlphaFoldDB" id="A0A2N3NGS6"/>
<dbReference type="SUPFAM" id="SSF55811">
    <property type="entry name" value="Nudix"/>
    <property type="match status" value="1"/>
</dbReference>
<proteinExistence type="predicted"/>
<dbReference type="InterPro" id="IPR015797">
    <property type="entry name" value="NUDIX_hydrolase-like_dom_sf"/>
</dbReference>
<dbReference type="STRING" id="41688.A0A2N3NGS6"/>
<dbReference type="Proteomes" id="UP000233524">
    <property type="component" value="Unassembled WGS sequence"/>
</dbReference>
<evidence type="ECO:0000313" key="3">
    <source>
        <dbReference type="Proteomes" id="UP000233524"/>
    </source>
</evidence>
<dbReference type="Gene3D" id="3.90.79.10">
    <property type="entry name" value="Nucleoside Triphosphate Pyrophosphohydrolase"/>
    <property type="match status" value="1"/>
</dbReference>
<dbReference type="EMBL" id="NLAX01000008">
    <property type="protein sequence ID" value="PKS11601.1"/>
    <property type="molecule type" value="Genomic_DNA"/>
</dbReference>
<dbReference type="InterPro" id="IPR000086">
    <property type="entry name" value="NUDIX_hydrolase_dom"/>
</dbReference>
<comment type="caution">
    <text evidence="2">The sequence shown here is derived from an EMBL/GenBank/DDBJ whole genome shotgun (WGS) entry which is preliminary data.</text>
</comment>
<reference evidence="2 3" key="1">
    <citation type="journal article" date="2017" name="G3 (Bethesda)">
        <title>First Draft Genome Sequence of the Pathogenic Fungus Lomentospora prolificans (Formerly Scedosporium prolificans).</title>
        <authorList>
            <person name="Luo R."/>
            <person name="Zimin A."/>
            <person name="Workman R."/>
            <person name="Fan Y."/>
            <person name="Pertea G."/>
            <person name="Grossman N."/>
            <person name="Wear M.P."/>
            <person name="Jia B."/>
            <person name="Miller H."/>
            <person name="Casadevall A."/>
            <person name="Timp W."/>
            <person name="Zhang S.X."/>
            <person name="Salzberg S.L."/>
        </authorList>
    </citation>
    <scope>NUCLEOTIDE SEQUENCE [LARGE SCALE GENOMIC DNA]</scope>
    <source>
        <strain evidence="2 3">JHH-5317</strain>
    </source>
</reference>
<feature type="domain" description="Nudix hydrolase" evidence="1">
    <location>
        <begin position="148"/>
        <end position="297"/>
    </location>
</feature>
<dbReference type="InterPro" id="IPR031804">
    <property type="entry name" value="DUF4743"/>
</dbReference>
<keyword evidence="3" id="KW-1185">Reference proteome</keyword>
<dbReference type="InParanoid" id="A0A2N3NGS6"/>
<dbReference type="PANTHER" id="PTHR13622:SF8">
    <property type="entry name" value="THIAMIN PYROPHOSPHOKINASE 1"/>
    <property type="match status" value="1"/>
</dbReference>
<dbReference type="GO" id="GO:0044715">
    <property type="term" value="F:8-oxo-dGDP phosphatase activity"/>
    <property type="evidence" value="ECO:0007669"/>
    <property type="project" value="TreeGrafter"/>
</dbReference>
<sequence length="341" mass="38371">MSKQKSNLDLVREVDCLFNHRNQKSFRQDPDGAPVDDTVYTWIIRHGGRTVPIGYLVPAVLEELHELPAPLREHVEIDSQSQTVTMMTGVLAEDLTKYLAEVANLWREHRTFSILQTWRDELWPVYNDVGGLVCNIERSAAGLFGVNRYGVHLTGFVRSPESSHGLKIWIPKRSASKSTFPGMLDNTVAGGLMTGEDPFECVVREADEEASLPESLVRNSATLVGTITYVYVTDQRAGGESGLIYPECQWVYDLEIPAAVVPTPKDGEVESFDLCTVEEIRDQLSEGRFKPNCAVVMIDFFIRHGILNRANEPDLKEICRHIHRKLPFPGPHEAIHIQRGH</sequence>
<evidence type="ECO:0000313" key="2">
    <source>
        <dbReference type="EMBL" id="PKS11601.1"/>
    </source>
</evidence>
<dbReference type="CDD" id="cd03676">
    <property type="entry name" value="NUDIX_Tnr3_like"/>
    <property type="match status" value="1"/>
</dbReference>